<dbReference type="SUPFAM" id="SSF54913">
    <property type="entry name" value="GlnB-like"/>
    <property type="match status" value="1"/>
</dbReference>
<accession>A0ABQ3UI20</accession>
<dbReference type="InterPro" id="IPR011322">
    <property type="entry name" value="N-reg_PII-like_a/b"/>
</dbReference>
<dbReference type="InterPro" id="IPR015867">
    <property type="entry name" value="N-reg_PII/ATP_PRibTrfase_C"/>
</dbReference>
<dbReference type="EMBL" id="BNJG01000001">
    <property type="protein sequence ID" value="GHO52350.1"/>
    <property type="molecule type" value="Genomic_DNA"/>
</dbReference>
<comment type="caution">
    <text evidence="2">The sequence shown here is derived from an EMBL/GenBank/DDBJ whole genome shotgun (WGS) entry which is preliminary data.</text>
</comment>
<dbReference type="Gene3D" id="3.30.70.120">
    <property type="match status" value="1"/>
</dbReference>
<dbReference type="Pfam" id="PF03091">
    <property type="entry name" value="CutA1"/>
    <property type="match status" value="1"/>
</dbReference>
<gene>
    <name evidence="2" type="ORF">KSB_08250</name>
</gene>
<dbReference type="PANTHER" id="PTHR23419">
    <property type="entry name" value="DIVALENT CATION TOLERANCE CUTA-RELATED"/>
    <property type="match status" value="1"/>
</dbReference>
<name>A0ABQ3UI20_9CHLR</name>
<proteinExistence type="inferred from homology"/>
<protein>
    <submittedName>
        <fullName evidence="2">Divalent-cation tolerance protein CutA</fullName>
    </submittedName>
</protein>
<dbReference type="InterPro" id="IPR004323">
    <property type="entry name" value="Ion_tolerance_CutA"/>
</dbReference>
<evidence type="ECO:0000313" key="2">
    <source>
        <dbReference type="EMBL" id="GHO52350.1"/>
    </source>
</evidence>
<evidence type="ECO:0000256" key="1">
    <source>
        <dbReference type="ARBA" id="ARBA00010169"/>
    </source>
</evidence>
<comment type="similarity">
    <text evidence="1">Belongs to the CutA family.</text>
</comment>
<organism evidence="2 3">
    <name type="scientific">Ktedonobacter robiniae</name>
    <dbReference type="NCBI Taxonomy" id="2778365"/>
    <lineage>
        <taxon>Bacteria</taxon>
        <taxon>Bacillati</taxon>
        <taxon>Chloroflexota</taxon>
        <taxon>Ktedonobacteria</taxon>
        <taxon>Ktedonobacterales</taxon>
        <taxon>Ktedonobacteraceae</taxon>
        <taxon>Ktedonobacter</taxon>
    </lineage>
</organism>
<evidence type="ECO:0000313" key="3">
    <source>
        <dbReference type="Proteomes" id="UP000654345"/>
    </source>
</evidence>
<dbReference type="Proteomes" id="UP000654345">
    <property type="component" value="Unassembled WGS sequence"/>
</dbReference>
<keyword evidence="3" id="KW-1185">Reference proteome</keyword>
<dbReference type="PANTHER" id="PTHR23419:SF8">
    <property type="entry name" value="FI09726P"/>
    <property type="match status" value="1"/>
</dbReference>
<reference evidence="2 3" key="1">
    <citation type="journal article" date="2021" name="Int. J. Syst. Evol. Microbiol.">
        <title>Reticulibacter mediterranei gen. nov., sp. nov., within the new family Reticulibacteraceae fam. nov., and Ktedonospora formicarum gen. nov., sp. nov., Ktedonobacter robiniae sp. nov., Dictyobacter formicarum sp. nov. and Dictyobacter arantiisoli sp. nov., belonging to the class Ktedonobacteria.</title>
        <authorList>
            <person name="Yabe S."/>
            <person name="Zheng Y."/>
            <person name="Wang C.M."/>
            <person name="Sakai Y."/>
            <person name="Abe K."/>
            <person name="Yokota A."/>
            <person name="Donadio S."/>
            <person name="Cavaletti L."/>
            <person name="Monciardini P."/>
        </authorList>
    </citation>
    <scope>NUCLEOTIDE SEQUENCE [LARGE SCALE GENOMIC DNA]</scope>
    <source>
        <strain evidence="2 3">SOSP1-30</strain>
    </source>
</reference>
<dbReference type="RefSeq" id="WP_201369268.1">
    <property type="nucleotide sequence ID" value="NZ_BNJG01000001.1"/>
</dbReference>
<sequence length="105" mass="12132">MDFIQVYTAIDSKEAAQRIADAVVTRRLAACCWVSGPITSTYWWQGKLEQAEEWVCTMKTRKELYDELEKAIKEIHTYDTPEVLATPIVVGNESYLDWIANETQR</sequence>